<evidence type="ECO:0000313" key="3">
    <source>
        <dbReference type="Proteomes" id="UP000602745"/>
    </source>
</evidence>
<dbReference type="InterPro" id="IPR000835">
    <property type="entry name" value="HTH_MarR-typ"/>
</dbReference>
<feature type="domain" description="HTH marR-type" evidence="1">
    <location>
        <begin position="8"/>
        <end position="140"/>
    </location>
</feature>
<dbReference type="InterPro" id="IPR011991">
    <property type="entry name" value="ArsR-like_HTH"/>
</dbReference>
<dbReference type="SMART" id="SM00418">
    <property type="entry name" value="HTH_ARSR"/>
    <property type="match status" value="1"/>
</dbReference>
<evidence type="ECO:0000313" key="2">
    <source>
        <dbReference type="EMBL" id="GGE53457.1"/>
    </source>
</evidence>
<dbReference type="GO" id="GO:0003700">
    <property type="term" value="F:DNA-binding transcription factor activity"/>
    <property type="evidence" value="ECO:0007669"/>
    <property type="project" value="InterPro"/>
</dbReference>
<dbReference type="EMBL" id="BMCP01000006">
    <property type="protein sequence ID" value="GGE53457.1"/>
    <property type="molecule type" value="Genomic_DNA"/>
</dbReference>
<dbReference type="AlphaFoldDB" id="A0A8J2YMF3"/>
<name>A0A8J2YMF3_9RHOB</name>
<dbReference type="PROSITE" id="PS50995">
    <property type="entry name" value="HTH_MARR_2"/>
    <property type="match status" value="1"/>
</dbReference>
<comment type="caution">
    <text evidence="2">The sequence shown here is derived from an EMBL/GenBank/DDBJ whole genome shotgun (WGS) entry which is preliminary data.</text>
</comment>
<organism evidence="2 3">
    <name type="scientific">Agaricicola taiwanensis</name>
    <dbReference type="NCBI Taxonomy" id="591372"/>
    <lineage>
        <taxon>Bacteria</taxon>
        <taxon>Pseudomonadati</taxon>
        <taxon>Pseudomonadota</taxon>
        <taxon>Alphaproteobacteria</taxon>
        <taxon>Rhodobacterales</taxon>
        <taxon>Paracoccaceae</taxon>
        <taxon>Agaricicola</taxon>
    </lineage>
</organism>
<evidence type="ECO:0000259" key="1">
    <source>
        <dbReference type="PROSITE" id="PS50995"/>
    </source>
</evidence>
<dbReference type="GO" id="GO:0006950">
    <property type="term" value="P:response to stress"/>
    <property type="evidence" value="ECO:0007669"/>
    <property type="project" value="TreeGrafter"/>
</dbReference>
<dbReference type="RefSeq" id="WP_308791263.1">
    <property type="nucleotide sequence ID" value="NZ_BMCP01000006.1"/>
</dbReference>
<dbReference type="InterPro" id="IPR001845">
    <property type="entry name" value="HTH_ArsR_DNA-bd_dom"/>
</dbReference>
<dbReference type="CDD" id="cd00090">
    <property type="entry name" value="HTH_ARSR"/>
    <property type="match status" value="1"/>
</dbReference>
<proteinExistence type="predicted"/>
<dbReference type="Proteomes" id="UP000602745">
    <property type="component" value="Unassembled WGS sequence"/>
</dbReference>
<keyword evidence="3" id="KW-1185">Reference proteome</keyword>
<dbReference type="Gene3D" id="1.10.10.10">
    <property type="entry name" value="Winged helix-like DNA-binding domain superfamily/Winged helix DNA-binding domain"/>
    <property type="match status" value="1"/>
</dbReference>
<gene>
    <name evidence="2" type="ORF">GCM10007276_33110</name>
</gene>
<dbReference type="InterPro" id="IPR036390">
    <property type="entry name" value="WH_DNA-bd_sf"/>
</dbReference>
<dbReference type="PANTHER" id="PTHR33164">
    <property type="entry name" value="TRANSCRIPTIONAL REGULATOR, MARR FAMILY"/>
    <property type="match status" value="1"/>
</dbReference>
<dbReference type="InterPro" id="IPR039422">
    <property type="entry name" value="MarR/SlyA-like"/>
</dbReference>
<dbReference type="SUPFAM" id="SSF46785">
    <property type="entry name" value="Winged helix' DNA-binding domain"/>
    <property type="match status" value="1"/>
</dbReference>
<protein>
    <recommendedName>
        <fullName evidence="1">HTH marR-type domain-containing protein</fullName>
    </recommendedName>
</protein>
<reference evidence="2" key="1">
    <citation type="journal article" date="2014" name="Int. J. Syst. Evol. Microbiol.">
        <title>Complete genome sequence of Corynebacterium casei LMG S-19264T (=DSM 44701T), isolated from a smear-ripened cheese.</title>
        <authorList>
            <consortium name="US DOE Joint Genome Institute (JGI-PGF)"/>
            <person name="Walter F."/>
            <person name="Albersmeier A."/>
            <person name="Kalinowski J."/>
            <person name="Ruckert C."/>
        </authorList>
    </citation>
    <scope>NUCLEOTIDE SEQUENCE</scope>
    <source>
        <strain evidence="2">CCM 7684</strain>
    </source>
</reference>
<dbReference type="InterPro" id="IPR036388">
    <property type="entry name" value="WH-like_DNA-bd_sf"/>
</dbReference>
<dbReference type="Pfam" id="PF12802">
    <property type="entry name" value="MarR_2"/>
    <property type="match status" value="1"/>
</dbReference>
<dbReference type="PANTHER" id="PTHR33164:SF43">
    <property type="entry name" value="HTH-TYPE TRANSCRIPTIONAL REPRESSOR YETL"/>
    <property type="match status" value="1"/>
</dbReference>
<reference evidence="2" key="2">
    <citation type="submission" date="2020-09" db="EMBL/GenBank/DDBJ databases">
        <authorList>
            <person name="Sun Q."/>
            <person name="Sedlacek I."/>
        </authorList>
    </citation>
    <scope>NUCLEOTIDE SEQUENCE</scope>
    <source>
        <strain evidence="2">CCM 7684</strain>
    </source>
</reference>
<dbReference type="SMART" id="SM00347">
    <property type="entry name" value="HTH_MARR"/>
    <property type="match status" value="1"/>
</dbReference>
<accession>A0A8J2YMF3</accession>
<sequence length="167" mass="17902">MAEKTPYSKTVGYALLHAARLHRVRMAQLLAELGLFPGQEQVLTALAADDGRTIGDLAASLRVRPPTASKAIGRLAAQGLVERRSAPGDARIVRVHLTDEGKLRAMAVKAVWRVLEDEAVEMLDRKDKKRLRRGLGRIAKSLNAAAGNVADATVEEMAAEGEAGADD</sequence>